<dbReference type="InterPro" id="IPR015940">
    <property type="entry name" value="UBA"/>
</dbReference>
<organism evidence="4 5">
    <name type="scientific">Diversispora epigaea</name>
    <dbReference type="NCBI Taxonomy" id="1348612"/>
    <lineage>
        <taxon>Eukaryota</taxon>
        <taxon>Fungi</taxon>
        <taxon>Fungi incertae sedis</taxon>
        <taxon>Mucoromycota</taxon>
        <taxon>Glomeromycotina</taxon>
        <taxon>Glomeromycetes</taxon>
        <taxon>Diversisporales</taxon>
        <taxon>Diversisporaceae</taxon>
        <taxon>Diversispora</taxon>
    </lineage>
</organism>
<dbReference type="PROSITE" id="PS50030">
    <property type="entry name" value="UBA"/>
    <property type="match status" value="1"/>
</dbReference>
<gene>
    <name evidence="4" type="ORF">Glove_174g167</name>
</gene>
<dbReference type="OrthoDB" id="443682at2759"/>
<dbReference type="AlphaFoldDB" id="A0A397ITS0"/>
<evidence type="ECO:0000259" key="3">
    <source>
        <dbReference type="PROSITE" id="PS50030"/>
    </source>
</evidence>
<dbReference type="EMBL" id="PQFF01000164">
    <property type="protein sequence ID" value="RHZ77728.1"/>
    <property type="molecule type" value="Genomic_DNA"/>
</dbReference>
<dbReference type="PANTHER" id="PTHR39597">
    <property type="entry name" value="UBA DOMAIN-CONTAINING PROTEIN RUP1"/>
    <property type="match status" value="1"/>
</dbReference>
<protein>
    <recommendedName>
        <fullName evidence="3">UBA domain-containing protein</fullName>
    </recommendedName>
</protein>
<feature type="domain" description="UBA" evidence="3">
    <location>
        <begin position="5"/>
        <end position="45"/>
    </location>
</feature>
<proteinExistence type="predicted"/>
<comment type="caution">
    <text evidence="4">The sequence shown here is derived from an EMBL/GenBank/DDBJ whole genome shotgun (WGS) entry which is preliminary data.</text>
</comment>
<dbReference type="InterPro" id="IPR055335">
    <property type="entry name" value="Ucp6/RUP1"/>
</dbReference>
<keyword evidence="2" id="KW-0812">Transmembrane</keyword>
<accession>A0A397ITS0</accession>
<dbReference type="Gene3D" id="1.10.8.10">
    <property type="entry name" value="DNA helicase RuvA subunit, C-terminal domain"/>
    <property type="match status" value="1"/>
</dbReference>
<dbReference type="SUPFAM" id="SSF54001">
    <property type="entry name" value="Cysteine proteinases"/>
    <property type="match status" value="1"/>
</dbReference>
<dbReference type="InterPro" id="IPR009060">
    <property type="entry name" value="UBA-like_sf"/>
</dbReference>
<dbReference type="Gene3D" id="3.90.70.10">
    <property type="entry name" value="Cysteine proteinases"/>
    <property type="match status" value="1"/>
</dbReference>
<name>A0A397ITS0_9GLOM</name>
<dbReference type="InterPro" id="IPR038765">
    <property type="entry name" value="Papain-like_cys_pep_sf"/>
</dbReference>
<sequence>MADFTVDQSAIDQLVELGVPQSRAKEALMKYNNNVNQAANYCFENPGTEPEETPHLAPLISDENTPTNNTEWNTWNQDSTANHTLGSGLSNIMDTNVNDSKTTNNNDQEMQNAIDASMEEAGKEDLNRVLTESLQPGSMHMQLVPYNKNKDDNDPHESYHNANRAWTDPEQPSKRVKLDTAPIGLRPSNSHYYANSFFQALFHIPIFRLSLLAFRPTKNEWGEIEGYWKGKNKKTYENQFGYRGATETSIVNRQSALKFIHEFQRLFGFLSLSRRSYGDSSLLLDALNFEEKKDNWGDSDAVGSKFITKLLKCLRTGYVHRNQFNVEEEQKIPDSMIGYCLNFDRLFKSCAKDGVSRKFGGEFSTYESKEVYNIISLIYIYIYLFIYLFVCAVT</sequence>
<dbReference type="PANTHER" id="PTHR39597:SF1">
    <property type="entry name" value="UBA DOMAIN-CONTAINING PROTEIN RUP1"/>
    <property type="match status" value="1"/>
</dbReference>
<feature type="transmembrane region" description="Helical" evidence="2">
    <location>
        <begin position="371"/>
        <end position="393"/>
    </location>
</feature>
<evidence type="ECO:0000256" key="2">
    <source>
        <dbReference type="SAM" id="Phobius"/>
    </source>
</evidence>
<dbReference type="SUPFAM" id="SSF46934">
    <property type="entry name" value="UBA-like"/>
    <property type="match status" value="1"/>
</dbReference>
<keyword evidence="5" id="KW-1185">Reference proteome</keyword>
<feature type="region of interest" description="Disordered" evidence="1">
    <location>
        <begin position="152"/>
        <end position="173"/>
    </location>
</feature>
<dbReference type="STRING" id="1348612.A0A397ITS0"/>
<keyword evidence="2" id="KW-0472">Membrane</keyword>
<dbReference type="Proteomes" id="UP000266861">
    <property type="component" value="Unassembled WGS sequence"/>
</dbReference>
<evidence type="ECO:0000313" key="5">
    <source>
        <dbReference type="Proteomes" id="UP000266861"/>
    </source>
</evidence>
<dbReference type="SMART" id="SM00165">
    <property type="entry name" value="UBA"/>
    <property type="match status" value="1"/>
</dbReference>
<keyword evidence="2" id="KW-1133">Transmembrane helix</keyword>
<evidence type="ECO:0000256" key="1">
    <source>
        <dbReference type="SAM" id="MobiDB-lite"/>
    </source>
</evidence>
<evidence type="ECO:0000313" key="4">
    <source>
        <dbReference type="EMBL" id="RHZ77728.1"/>
    </source>
</evidence>
<reference evidence="4 5" key="1">
    <citation type="submission" date="2018-08" db="EMBL/GenBank/DDBJ databases">
        <title>Genome and evolution of the arbuscular mycorrhizal fungus Diversispora epigaea (formerly Glomus versiforme) and its bacterial endosymbionts.</title>
        <authorList>
            <person name="Sun X."/>
            <person name="Fei Z."/>
            <person name="Harrison M."/>
        </authorList>
    </citation>
    <scope>NUCLEOTIDE SEQUENCE [LARGE SCALE GENOMIC DNA]</scope>
    <source>
        <strain evidence="4 5">IT104</strain>
    </source>
</reference>
<dbReference type="Pfam" id="PF22562">
    <property type="entry name" value="UBA_7"/>
    <property type="match status" value="1"/>
</dbReference>